<feature type="transmembrane region" description="Helical" evidence="1">
    <location>
        <begin position="190"/>
        <end position="211"/>
    </location>
</feature>
<organism evidence="3 5">
    <name type="scientific">Bursaphelenchus xylophilus</name>
    <name type="common">Pinewood nematode worm</name>
    <name type="synonym">Aphelenchoides xylophilus</name>
    <dbReference type="NCBI Taxonomy" id="6326"/>
    <lineage>
        <taxon>Eukaryota</taxon>
        <taxon>Metazoa</taxon>
        <taxon>Ecdysozoa</taxon>
        <taxon>Nematoda</taxon>
        <taxon>Chromadorea</taxon>
        <taxon>Rhabditida</taxon>
        <taxon>Tylenchina</taxon>
        <taxon>Tylenchomorpha</taxon>
        <taxon>Aphelenchoidea</taxon>
        <taxon>Aphelenchoididae</taxon>
        <taxon>Bursaphelenchus</taxon>
    </lineage>
</organism>
<evidence type="ECO:0000313" key="4">
    <source>
        <dbReference type="Proteomes" id="UP000659654"/>
    </source>
</evidence>
<protein>
    <submittedName>
        <fullName evidence="2">(pine wood nematode) hypothetical protein</fullName>
    </submittedName>
</protein>
<evidence type="ECO:0000313" key="5">
    <source>
        <dbReference type="WBParaSite" id="BXY_1674400.1"/>
    </source>
</evidence>
<dbReference type="SUPFAM" id="SSF81321">
    <property type="entry name" value="Family A G protein-coupled receptor-like"/>
    <property type="match status" value="1"/>
</dbReference>
<dbReference type="Proteomes" id="UP000582659">
    <property type="component" value="Unassembled WGS sequence"/>
</dbReference>
<keyword evidence="1" id="KW-0472">Membrane</keyword>
<dbReference type="WBParaSite" id="BXY_1674400.1">
    <property type="protein sequence ID" value="BXY_1674400.1"/>
    <property type="gene ID" value="BXY_1674400"/>
</dbReference>
<feature type="transmembrane region" description="Helical" evidence="1">
    <location>
        <begin position="263"/>
        <end position="285"/>
    </location>
</feature>
<dbReference type="OrthoDB" id="5807466at2759"/>
<dbReference type="Pfam" id="PF10323">
    <property type="entry name" value="7TM_GPCR_Srv"/>
    <property type="match status" value="1"/>
</dbReference>
<dbReference type="EMBL" id="CAJFDI010000004">
    <property type="protein sequence ID" value="CAD5228111.1"/>
    <property type="molecule type" value="Genomic_DNA"/>
</dbReference>
<dbReference type="Proteomes" id="UP000659654">
    <property type="component" value="Unassembled WGS sequence"/>
</dbReference>
<dbReference type="Proteomes" id="UP000095284">
    <property type="component" value="Unplaced"/>
</dbReference>
<feature type="transmembrane region" description="Helical" evidence="1">
    <location>
        <begin position="232"/>
        <end position="251"/>
    </location>
</feature>
<keyword evidence="1" id="KW-1133">Transmembrane helix</keyword>
<feature type="transmembrane region" description="Helical" evidence="1">
    <location>
        <begin position="45"/>
        <end position="66"/>
    </location>
</feature>
<dbReference type="EMBL" id="CAJFCV020000004">
    <property type="protein sequence ID" value="CAG9118567.1"/>
    <property type="molecule type" value="Genomic_DNA"/>
</dbReference>
<keyword evidence="1" id="KW-0812">Transmembrane</keyword>
<dbReference type="PANTHER" id="PTHR31552:SF8">
    <property type="entry name" value="SERPENTINE RECEPTOR CLASS GAMMA"/>
    <property type="match status" value="1"/>
</dbReference>
<dbReference type="PANTHER" id="PTHR31552">
    <property type="entry name" value="SERPENTINE RECEPTOR CLASS GAMMA"/>
    <property type="match status" value="1"/>
</dbReference>
<name>A0A1I7SUM2_BURXY</name>
<reference evidence="5" key="1">
    <citation type="submission" date="2016-11" db="UniProtKB">
        <authorList>
            <consortium name="WormBaseParasite"/>
        </authorList>
    </citation>
    <scope>IDENTIFICATION</scope>
</reference>
<feature type="transmembrane region" description="Helical" evidence="1">
    <location>
        <begin position="86"/>
        <end position="104"/>
    </location>
</feature>
<sequence>MIFELFVAATVAITVFSVLFSAPLYIAVMVIIIKYRRKPPFNSSFYSIFLASGVVDLICYLLYALIKKPIFWGIIYPPYDGFDKPNLAAKLSLLTIWLFALLQYEYMCLLTLNRFVGICLPDFYFKYWTPTNNRFLIGVPIVLVLALLYPCVHADYAVSEYEIFFEGTFRKLHGGPTTITSSVGQYFFRIWAIHVYALMFGGVLLYTIMYVKARVLYKAGSQATKNRLELKMLKQGAMLFVLNVCFCAVFFVRGYLSEANSHLYEYILFVVSDIYDLSSGLILFLTSTEIRRKLRNIRTPGNSFAIPVKTRSSALGADFTSGQFS</sequence>
<dbReference type="Gene3D" id="1.20.1070.10">
    <property type="entry name" value="Rhodopsin 7-helix transmembrane proteins"/>
    <property type="match status" value="1"/>
</dbReference>
<gene>
    <name evidence="2" type="ORF">BXYJ_LOCUS10281</name>
</gene>
<evidence type="ECO:0000313" key="2">
    <source>
        <dbReference type="EMBL" id="CAD5228111.1"/>
    </source>
</evidence>
<reference evidence="2" key="2">
    <citation type="submission" date="2020-09" db="EMBL/GenBank/DDBJ databases">
        <authorList>
            <person name="Kikuchi T."/>
        </authorList>
    </citation>
    <scope>NUCLEOTIDE SEQUENCE</scope>
    <source>
        <strain evidence="2">Ka4C1</strain>
    </source>
</reference>
<keyword evidence="4" id="KW-1185">Reference proteome</keyword>
<proteinExistence type="predicted"/>
<dbReference type="AlphaFoldDB" id="A0A1I7SUM2"/>
<feature type="transmembrane region" description="Helical" evidence="1">
    <location>
        <begin position="6"/>
        <end position="33"/>
    </location>
</feature>
<accession>A0A1I7SUM2</accession>
<dbReference type="InterPro" id="IPR019426">
    <property type="entry name" value="7TM_GPCR_serpentine_rcpt_Srv"/>
</dbReference>
<evidence type="ECO:0000313" key="3">
    <source>
        <dbReference type="Proteomes" id="UP000095284"/>
    </source>
</evidence>
<feature type="transmembrane region" description="Helical" evidence="1">
    <location>
        <begin position="135"/>
        <end position="156"/>
    </location>
</feature>
<evidence type="ECO:0000256" key="1">
    <source>
        <dbReference type="SAM" id="Phobius"/>
    </source>
</evidence>